<dbReference type="SUPFAM" id="SSF103473">
    <property type="entry name" value="MFS general substrate transporter"/>
    <property type="match status" value="1"/>
</dbReference>
<dbReference type="InterPro" id="IPR005829">
    <property type="entry name" value="Sugar_transporter_CS"/>
</dbReference>
<dbReference type="InParanoid" id="A0A163LPS8"/>
<protein>
    <recommendedName>
        <fullName evidence="9">Major facilitator superfamily (MFS) profile domain-containing protein</fullName>
    </recommendedName>
</protein>
<evidence type="ECO:0000256" key="3">
    <source>
        <dbReference type="ARBA" id="ARBA00022448"/>
    </source>
</evidence>
<evidence type="ECO:0000256" key="5">
    <source>
        <dbReference type="ARBA" id="ARBA00022989"/>
    </source>
</evidence>
<gene>
    <name evidence="10" type="primary">ABSGL_00586.1 scaffold 832</name>
</gene>
<dbReference type="FunFam" id="1.20.1250.20:FF:000026">
    <property type="entry name" value="MFS quinate transporter QutD"/>
    <property type="match status" value="1"/>
</dbReference>
<feature type="transmembrane region" description="Helical" evidence="8">
    <location>
        <begin position="139"/>
        <end position="157"/>
    </location>
</feature>
<evidence type="ECO:0000256" key="6">
    <source>
        <dbReference type="ARBA" id="ARBA00023136"/>
    </source>
</evidence>
<feature type="transmembrane region" description="Helical" evidence="8">
    <location>
        <begin position="331"/>
        <end position="350"/>
    </location>
</feature>
<dbReference type="Pfam" id="PF00083">
    <property type="entry name" value="Sugar_tr"/>
    <property type="match status" value="1"/>
</dbReference>
<comment type="similarity">
    <text evidence="2 7">Belongs to the major facilitator superfamily. Sugar transporter (TC 2.A.1.1) family.</text>
</comment>
<dbReference type="PROSITE" id="PS00217">
    <property type="entry name" value="SUGAR_TRANSPORT_2"/>
    <property type="match status" value="1"/>
</dbReference>
<feature type="transmembrane region" description="Helical" evidence="8">
    <location>
        <begin position="106"/>
        <end position="127"/>
    </location>
</feature>
<keyword evidence="11" id="KW-1185">Reference proteome</keyword>
<name>A0A163LPS8_ABSGL</name>
<sequence>MDLSIVASAVSCLGGLLFGYDIGVISGVLTMPSFVDYFHIKGDAATVAAMKGNVVSLLQAGCCVGALMTNLVAEPVGRKKAIMLFAVIFLLGGFLQAFATNLDTMMAGRFIAGLGIGGTSALVPMYIAEIAPKRLRGRLGTVWQFLIVIGIAISYWVDFGLIRGLPYGDNQWRIALGIQNVPAGLLLIGMFFLPESLRWLAIKGKSEQVKQNLLKLRRGASEQDAEFTAELEEILAVAEVERKYNGFKALPELFTKNSLHRLFIGVMLQVFQQWTGTNAINYYAPEIFQSTGMTGNSIDILATGVYGIVKVVFVAVSFFMVDTKLGRRRTLMLGSLFMFCAFFILAGMVLGIQQDNGGNLKTASVGAKGYVAIIMIYMFAVGYEFSWGPVPWIVCSEIFPTHIRSICLSITTAFNWAMNAIIAKVTPLMMANITYGTYFFFGCTAVLMGVFTYFLVPETRGRSLEQIDEVFSGKLLVYNDNYVIDHQKIQMDAEQGNYRE</sequence>
<keyword evidence="5 8" id="KW-1133">Transmembrane helix</keyword>
<dbReference type="OMA" id="APMYCTE"/>
<keyword evidence="4 8" id="KW-0812">Transmembrane</keyword>
<dbReference type="FunCoup" id="A0A163LPS8">
    <property type="interactions" value="409"/>
</dbReference>
<dbReference type="InterPro" id="IPR003663">
    <property type="entry name" value="Sugar/inositol_transpt"/>
</dbReference>
<dbReference type="PROSITE" id="PS50850">
    <property type="entry name" value="MFS"/>
    <property type="match status" value="1"/>
</dbReference>
<dbReference type="Proteomes" id="UP000078561">
    <property type="component" value="Unassembled WGS sequence"/>
</dbReference>
<comment type="subcellular location">
    <subcellularLocation>
        <location evidence="1">Membrane</location>
        <topology evidence="1">Multi-pass membrane protein</topology>
    </subcellularLocation>
</comment>
<organism evidence="10">
    <name type="scientific">Absidia glauca</name>
    <name type="common">Pin mould</name>
    <dbReference type="NCBI Taxonomy" id="4829"/>
    <lineage>
        <taxon>Eukaryota</taxon>
        <taxon>Fungi</taxon>
        <taxon>Fungi incertae sedis</taxon>
        <taxon>Mucoromycota</taxon>
        <taxon>Mucoromycotina</taxon>
        <taxon>Mucoromycetes</taxon>
        <taxon>Mucorales</taxon>
        <taxon>Cunninghamellaceae</taxon>
        <taxon>Absidia</taxon>
    </lineage>
</organism>
<evidence type="ECO:0000256" key="4">
    <source>
        <dbReference type="ARBA" id="ARBA00022692"/>
    </source>
</evidence>
<feature type="transmembrane region" description="Helical" evidence="8">
    <location>
        <begin position="406"/>
        <end position="423"/>
    </location>
</feature>
<dbReference type="PRINTS" id="PR00171">
    <property type="entry name" value="SUGRTRNSPORT"/>
</dbReference>
<dbReference type="STRING" id="4829.A0A163LPS8"/>
<dbReference type="GO" id="GO:0016020">
    <property type="term" value="C:membrane"/>
    <property type="evidence" value="ECO:0007669"/>
    <property type="project" value="UniProtKB-SubCell"/>
</dbReference>
<feature type="transmembrane region" description="Helical" evidence="8">
    <location>
        <begin position="172"/>
        <end position="193"/>
    </location>
</feature>
<accession>A0A163LPS8</accession>
<reference evidence="10" key="1">
    <citation type="submission" date="2016-04" db="EMBL/GenBank/DDBJ databases">
        <authorList>
            <person name="Evans L.H."/>
            <person name="Alamgir A."/>
            <person name="Owens N."/>
            <person name="Weber N.D."/>
            <person name="Virtaneva K."/>
            <person name="Barbian K."/>
            <person name="Babar A."/>
            <person name="Rosenke K."/>
        </authorList>
    </citation>
    <scope>NUCLEOTIDE SEQUENCE [LARGE SCALE GENOMIC DNA]</scope>
    <source>
        <strain evidence="10">CBS 101.48</strain>
    </source>
</reference>
<dbReference type="EMBL" id="LT550270">
    <property type="protein sequence ID" value="SAL95268.1"/>
    <property type="molecule type" value="Genomic_DNA"/>
</dbReference>
<feature type="transmembrane region" description="Helical" evidence="8">
    <location>
        <begin position="435"/>
        <end position="456"/>
    </location>
</feature>
<evidence type="ECO:0000256" key="8">
    <source>
        <dbReference type="SAM" id="Phobius"/>
    </source>
</evidence>
<feature type="transmembrane region" description="Helical" evidence="8">
    <location>
        <begin position="54"/>
        <end position="73"/>
    </location>
</feature>
<feature type="transmembrane region" description="Helical" evidence="8">
    <location>
        <begin position="262"/>
        <end position="280"/>
    </location>
</feature>
<dbReference type="PANTHER" id="PTHR48022:SF2">
    <property type="entry name" value="PLASTIDIC GLUCOSE TRANSPORTER 4"/>
    <property type="match status" value="1"/>
</dbReference>
<evidence type="ECO:0000313" key="11">
    <source>
        <dbReference type="Proteomes" id="UP000078561"/>
    </source>
</evidence>
<feature type="domain" description="Major facilitator superfamily (MFS) profile" evidence="9">
    <location>
        <begin position="7"/>
        <end position="460"/>
    </location>
</feature>
<feature type="transmembrane region" description="Helical" evidence="8">
    <location>
        <begin position="82"/>
        <end position="100"/>
    </location>
</feature>
<evidence type="ECO:0000256" key="2">
    <source>
        <dbReference type="ARBA" id="ARBA00010992"/>
    </source>
</evidence>
<dbReference type="PANTHER" id="PTHR48022">
    <property type="entry name" value="PLASTIDIC GLUCOSE TRANSPORTER 4"/>
    <property type="match status" value="1"/>
</dbReference>
<dbReference type="InterPro" id="IPR020846">
    <property type="entry name" value="MFS_dom"/>
</dbReference>
<dbReference type="GO" id="GO:0005351">
    <property type="term" value="F:carbohydrate:proton symporter activity"/>
    <property type="evidence" value="ECO:0007669"/>
    <property type="project" value="TreeGrafter"/>
</dbReference>
<feature type="transmembrane region" description="Helical" evidence="8">
    <location>
        <begin position="370"/>
        <end position="394"/>
    </location>
</feature>
<keyword evidence="6 8" id="KW-0472">Membrane</keyword>
<dbReference type="InterPro" id="IPR036259">
    <property type="entry name" value="MFS_trans_sf"/>
</dbReference>
<evidence type="ECO:0000259" key="9">
    <source>
        <dbReference type="PROSITE" id="PS50850"/>
    </source>
</evidence>
<dbReference type="NCBIfam" id="TIGR00879">
    <property type="entry name" value="SP"/>
    <property type="match status" value="1"/>
</dbReference>
<keyword evidence="3 7" id="KW-0813">Transport</keyword>
<dbReference type="OrthoDB" id="4142200at2759"/>
<evidence type="ECO:0000313" key="10">
    <source>
        <dbReference type="EMBL" id="SAL95268.1"/>
    </source>
</evidence>
<dbReference type="InterPro" id="IPR005828">
    <property type="entry name" value="MFS_sugar_transport-like"/>
</dbReference>
<dbReference type="InterPro" id="IPR050360">
    <property type="entry name" value="MFS_Sugar_Transporters"/>
</dbReference>
<evidence type="ECO:0000256" key="7">
    <source>
        <dbReference type="RuleBase" id="RU003346"/>
    </source>
</evidence>
<dbReference type="Gene3D" id="1.20.1250.20">
    <property type="entry name" value="MFS general substrate transporter like domains"/>
    <property type="match status" value="1"/>
</dbReference>
<dbReference type="AlphaFoldDB" id="A0A163LPS8"/>
<proteinExistence type="inferred from homology"/>
<evidence type="ECO:0000256" key="1">
    <source>
        <dbReference type="ARBA" id="ARBA00004141"/>
    </source>
</evidence>
<feature type="transmembrane region" description="Helical" evidence="8">
    <location>
        <begin position="300"/>
        <end position="319"/>
    </location>
</feature>